<gene>
    <name evidence="2" type="ORF">F4556_002394</name>
</gene>
<dbReference type="AlphaFoldDB" id="A0A7W7WHU1"/>
<comment type="caution">
    <text evidence="2">The sequence shown here is derived from an EMBL/GenBank/DDBJ whole genome shotgun (WGS) entry which is preliminary data.</text>
</comment>
<dbReference type="InterPro" id="IPR010359">
    <property type="entry name" value="IrrE_HExxH"/>
</dbReference>
<dbReference type="EMBL" id="JACHJR010000001">
    <property type="protein sequence ID" value="MBB4946859.1"/>
    <property type="molecule type" value="Genomic_DNA"/>
</dbReference>
<dbReference type="Proteomes" id="UP000573327">
    <property type="component" value="Unassembled WGS sequence"/>
</dbReference>
<name>A0A7W7WHU1_9ACTN</name>
<dbReference type="Gene3D" id="1.10.10.2910">
    <property type="match status" value="1"/>
</dbReference>
<evidence type="ECO:0000313" key="2">
    <source>
        <dbReference type="EMBL" id="MBB4946859.1"/>
    </source>
</evidence>
<evidence type="ECO:0000313" key="3">
    <source>
        <dbReference type="Proteomes" id="UP000573327"/>
    </source>
</evidence>
<dbReference type="RefSeq" id="WP_184914144.1">
    <property type="nucleotide sequence ID" value="NZ_JACHJR010000001.1"/>
</dbReference>
<proteinExistence type="predicted"/>
<evidence type="ECO:0000259" key="1">
    <source>
        <dbReference type="Pfam" id="PF06114"/>
    </source>
</evidence>
<reference evidence="2 3" key="1">
    <citation type="submission" date="2020-08" db="EMBL/GenBank/DDBJ databases">
        <title>Sequencing the genomes of 1000 actinobacteria strains.</title>
        <authorList>
            <person name="Klenk H.-P."/>
        </authorList>
    </citation>
    <scope>NUCLEOTIDE SEQUENCE [LARGE SCALE GENOMIC DNA]</scope>
    <source>
        <strain evidence="2 3">DSM 44786</strain>
    </source>
</reference>
<protein>
    <submittedName>
        <fullName evidence="2">Zn-dependent peptidase ImmA (M78 family)</fullName>
    </submittedName>
</protein>
<dbReference type="Pfam" id="PF06114">
    <property type="entry name" value="Peptidase_M78"/>
    <property type="match status" value="1"/>
</dbReference>
<keyword evidence="3" id="KW-1185">Reference proteome</keyword>
<organism evidence="2 3">
    <name type="scientific">Kitasatospora gansuensis</name>
    <dbReference type="NCBI Taxonomy" id="258050"/>
    <lineage>
        <taxon>Bacteria</taxon>
        <taxon>Bacillati</taxon>
        <taxon>Actinomycetota</taxon>
        <taxon>Actinomycetes</taxon>
        <taxon>Kitasatosporales</taxon>
        <taxon>Streptomycetaceae</taxon>
        <taxon>Kitasatospora</taxon>
    </lineage>
</organism>
<feature type="domain" description="IrrE N-terminal-like" evidence="1">
    <location>
        <begin position="40"/>
        <end position="126"/>
    </location>
</feature>
<accession>A0A7W7WHU1</accession>
<sequence>MSAAQSTELHYDPLAELELMGVPVIRLWLRDTWGAWSPQDQAVVIADGLSPVQERCVLAHEIEHILAGDSSCAGERGLRAERSADQRAARKLIALSDFCAARQWATSEQELAAELNVTTWALRARIADLEGADQWLDTSKIAG</sequence>